<keyword evidence="10" id="KW-0812">Transmembrane</keyword>
<evidence type="ECO:0000256" key="9">
    <source>
        <dbReference type="SAM" id="MobiDB-lite"/>
    </source>
</evidence>
<keyword evidence="6" id="KW-0238">DNA-binding</keyword>
<feature type="region of interest" description="Disordered" evidence="9">
    <location>
        <begin position="660"/>
        <end position="776"/>
    </location>
</feature>
<dbReference type="GO" id="GO:0006355">
    <property type="term" value="P:regulation of DNA-templated transcription"/>
    <property type="evidence" value="ECO:0007669"/>
    <property type="project" value="UniProtKB-ARBA"/>
</dbReference>
<reference evidence="13" key="1">
    <citation type="journal article" date="2013" name="Nat. Genet.">
        <title>The Capsella rubella genome and the genomic consequences of rapid mating system evolution.</title>
        <authorList>
            <person name="Slotte T."/>
            <person name="Hazzouri K.M."/>
            <person name="Agren J.A."/>
            <person name="Koenig D."/>
            <person name="Maumus F."/>
            <person name="Guo Y.L."/>
            <person name="Steige K."/>
            <person name="Platts A.E."/>
            <person name="Escobar J.S."/>
            <person name="Newman L.K."/>
            <person name="Wang W."/>
            <person name="Mandakova T."/>
            <person name="Vello E."/>
            <person name="Smith L.M."/>
            <person name="Henz S.R."/>
            <person name="Steffen J."/>
            <person name="Takuno S."/>
            <person name="Brandvain Y."/>
            <person name="Coop G."/>
            <person name="Andolfatto P."/>
            <person name="Hu T.T."/>
            <person name="Blanchette M."/>
            <person name="Clark R.M."/>
            <person name="Quesneville H."/>
            <person name="Nordborg M."/>
            <person name="Gaut B.S."/>
            <person name="Lysak M.A."/>
            <person name="Jenkins J."/>
            <person name="Grimwood J."/>
            <person name="Chapman J."/>
            <person name="Prochnik S."/>
            <person name="Shu S."/>
            <person name="Rokhsar D."/>
            <person name="Schmutz J."/>
            <person name="Weigel D."/>
            <person name="Wright S.I."/>
        </authorList>
    </citation>
    <scope>NUCLEOTIDE SEQUENCE [LARGE SCALE GENOMIC DNA]</scope>
    <source>
        <strain evidence="13">cv. Monte Gargano</strain>
    </source>
</reference>
<evidence type="ECO:0000256" key="2">
    <source>
        <dbReference type="ARBA" id="ARBA00022723"/>
    </source>
</evidence>
<feature type="non-terminal residue" evidence="12">
    <location>
        <position position="1"/>
    </location>
</feature>
<feature type="transmembrane region" description="Helical" evidence="10">
    <location>
        <begin position="15"/>
        <end position="37"/>
    </location>
</feature>
<evidence type="ECO:0000259" key="11">
    <source>
        <dbReference type="PROSITE" id="PS50863"/>
    </source>
</evidence>
<feature type="region of interest" description="Disordered" evidence="9">
    <location>
        <begin position="462"/>
        <end position="526"/>
    </location>
</feature>
<feature type="compositionally biased region" description="Basic and acidic residues" evidence="9">
    <location>
        <begin position="755"/>
        <end position="767"/>
    </location>
</feature>
<dbReference type="GO" id="GO:0003677">
    <property type="term" value="F:DNA binding"/>
    <property type="evidence" value="ECO:0007669"/>
    <property type="project" value="UniProtKB-KW"/>
</dbReference>
<dbReference type="PANTHER" id="PTHR46245">
    <property type="entry name" value="B3 DOMAIN-CONTAINING PROTEIN OS07G0563300"/>
    <property type="match status" value="1"/>
</dbReference>
<accession>R0GUV9</accession>
<dbReference type="PROSITE" id="PS50863">
    <property type="entry name" value="B3"/>
    <property type="match status" value="1"/>
</dbReference>
<feature type="compositionally biased region" description="Polar residues" evidence="9">
    <location>
        <begin position="462"/>
        <end position="477"/>
    </location>
</feature>
<dbReference type="EMBL" id="KB870811">
    <property type="protein sequence ID" value="EOA16060.1"/>
    <property type="molecule type" value="Genomic_DNA"/>
</dbReference>
<evidence type="ECO:0000256" key="1">
    <source>
        <dbReference type="ARBA" id="ARBA00004123"/>
    </source>
</evidence>
<dbReference type="FunFam" id="2.40.330.10:FF:000006">
    <property type="entry name" value="B3 domain-containing transcription repressor VAL1"/>
    <property type="match status" value="1"/>
</dbReference>
<sequence>ANNTTQYPPRPGAPLHYFSLCSPINFTHAFLGFFVMFSSSSMSSSSSSFSSRFCFNHECFEFKLDHCRPGWRLRTGDFVDLCDRCASLYEQGKFCDVFHQKASGWRCCESCGKRIHCGCIVSASTYMLLDAGGIECLACARKKVALGPNFPPSPSFLFQSPISEKFKDLSINWSSSTRSNQISFQPPSCLGPSVLQFDLRNRGDNNEFSQPTSKERATACSMEKKRGINNLIGKLMSENMQKYKVSPFPNGPNINVYHPCGTQLAFPVPITTPIEKTGHSRLSGSHLWQTPNCSPLSHLHYDLNGGADSLLESKSRNVRTQLDAPGKYQVVPQYWPKVSNKNQQNQSKESESIVTHLFEKILSASDTGRVGRLVVPKKCAEAFFPQISHPEGVPLKIQDPMGKEWTFQFRFWPNNNSRIYVLEGVNPCIQSLVLQTGDTVIFSRLDPERKLILGFRKAAIAQSTDQETNSTNNNRDTCTNKDAEPADMHSLSEVKKSTYITKETPGVEFSSGKKNSSMMITRGKRQKVEKGDHIELRLTWEEAQGFLLPPPNLTPSKVVIDDYEFEEYEDAPIIGKPIDDTGSTCTPDQKLVAQQQNEEAMEEAERLLMSPKTTTKHPRHRNGCSCIVCIQSPSGAGPKHDRRCSCAVCEAVKRRRHSLLLRREKKQMGKEDNAHKELEQPNSDDELHQSANNSENHECHTSPLKVQLDLNFKPEKDGESLPDYNKTTKKKTLHHDDTVKSSFNSPSSSTAHSQINREEEELKKNTEIADTTTSSI</sequence>
<keyword evidence="2" id="KW-0479">Metal-binding</keyword>
<dbReference type="STRING" id="81985.R0GUV9"/>
<dbReference type="Gene3D" id="2.40.330.10">
    <property type="entry name" value="DNA-binding pseudobarrel domain"/>
    <property type="match status" value="1"/>
</dbReference>
<feature type="domain" description="TF-B3" evidence="11">
    <location>
        <begin position="358"/>
        <end position="459"/>
    </location>
</feature>
<dbReference type="PANTHER" id="PTHR46245:SF10">
    <property type="entry name" value="B3 DOMAIN-CONTAINING TRANSCRIPTION FACTOR VAL3"/>
    <property type="match status" value="1"/>
</dbReference>
<evidence type="ECO:0000256" key="7">
    <source>
        <dbReference type="ARBA" id="ARBA00023163"/>
    </source>
</evidence>
<dbReference type="AlphaFoldDB" id="R0GUV9"/>
<dbReference type="SUPFAM" id="SSF101936">
    <property type="entry name" value="DNA-binding pseudobarrel domain"/>
    <property type="match status" value="1"/>
</dbReference>
<protein>
    <recommendedName>
        <fullName evidence="11">TF-B3 domain-containing protein</fullName>
    </recommendedName>
</protein>
<evidence type="ECO:0000256" key="4">
    <source>
        <dbReference type="ARBA" id="ARBA00022833"/>
    </source>
</evidence>
<keyword evidence="13" id="KW-1185">Reference proteome</keyword>
<name>R0GUV9_9BRAS</name>
<evidence type="ECO:0000256" key="8">
    <source>
        <dbReference type="ARBA" id="ARBA00023242"/>
    </source>
</evidence>
<keyword evidence="10" id="KW-0472">Membrane</keyword>
<proteinExistence type="predicted"/>
<feature type="compositionally biased region" description="Basic and acidic residues" evidence="9">
    <location>
        <begin position="666"/>
        <end position="679"/>
    </location>
</feature>
<dbReference type="CDD" id="cd10017">
    <property type="entry name" value="B3_DNA"/>
    <property type="match status" value="1"/>
</dbReference>
<dbReference type="Proteomes" id="UP000029121">
    <property type="component" value="Unassembled WGS sequence"/>
</dbReference>
<keyword evidence="8" id="KW-0539">Nucleus</keyword>
<evidence type="ECO:0000313" key="13">
    <source>
        <dbReference type="Proteomes" id="UP000029121"/>
    </source>
</evidence>
<evidence type="ECO:0000256" key="6">
    <source>
        <dbReference type="ARBA" id="ARBA00023125"/>
    </source>
</evidence>
<evidence type="ECO:0000256" key="3">
    <source>
        <dbReference type="ARBA" id="ARBA00022771"/>
    </source>
</evidence>
<dbReference type="Pfam" id="PF02362">
    <property type="entry name" value="B3"/>
    <property type="match status" value="1"/>
</dbReference>
<evidence type="ECO:0000256" key="10">
    <source>
        <dbReference type="SAM" id="Phobius"/>
    </source>
</evidence>
<comment type="subcellular location">
    <subcellularLocation>
        <location evidence="1">Nucleus</location>
    </subcellularLocation>
</comment>
<dbReference type="GO" id="GO:0008270">
    <property type="term" value="F:zinc ion binding"/>
    <property type="evidence" value="ECO:0007669"/>
    <property type="project" value="UniProtKB-KW"/>
</dbReference>
<dbReference type="OrthoDB" id="757982at2759"/>
<keyword evidence="7" id="KW-0804">Transcription</keyword>
<dbReference type="GO" id="GO:0005634">
    <property type="term" value="C:nucleus"/>
    <property type="evidence" value="ECO:0007669"/>
    <property type="project" value="UniProtKB-SubCell"/>
</dbReference>
<evidence type="ECO:0000313" key="12">
    <source>
        <dbReference type="EMBL" id="EOA16060.1"/>
    </source>
</evidence>
<keyword evidence="4" id="KW-0862">Zinc</keyword>
<keyword evidence="3" id="KW-0863">Zinc-finger</keyword>
<gene>
    <name evidence="12" type="ORF">CARUB_v10004192mg</name>
</gene>
<feature type="compositionally biased region" description="Basic and acidic residues" evidence="9">
    <location>
        <begin position="478"/>
        <end position="496"/>
    </location>
</feature>
<feature type="compositionally biased region" description="Polar residues" evidence="9">
    <location>
        <begin position="740"/>
        <end position="754"/>
    </location>
</feature>
<dbReference type="KEGG" id="crb:17878035"/>
<dbReference type="eggNOG" id="ENOG502QPW7">
    <property type="taxonomic scope" value="Eukaryota"/>
</dbReference>
<dbReference type="SMART" id="SM01019">
    <property type="entry name" value="B3"/>
    <property type="match status" value="1"/>
</dbReference>
<evidence type="ECO:0000256" key="5">
    <source>
        <dbReference type="ARBA" id="ARBA00023015"/>
    </source>
</evidence>
<keyword evidence="10" id="KW-1133">Transmembrane helix</keyword>
<dbReference type="InterPro" id="IPR015300">
    <property type="entry name" value="DNA-bd_pseudobarrel_sf"/>
</dbReference>
<dbReference type="Pfam" id="PF25813">
    <property type="entry name" value="zf_VAL1_N"/>
    <property type="match status" value="1"/>
</dbReference>
<keyword evidence="5" id="KW-0805">Transcription regulation</keyword>
<dbReference type="InterPro" id="IPR057743">
    <property type="entry name" value="Zfn_VAL1-3_N"/>
</dbReference>
<organism evidence="12 13">
    <name type="scientific">Capsella rubella</name>
    <dbReference type="NCBI Taxonomy" id="81985"/>
    <lineage>
        <taxon>Eukaryota</taxon>
        <taxon>Viridiplantae</taxon>
        <taxon>Streptophyta</taxon>
        <taxon>Embryophyta</taxon>
        <taxon>Tracheophyta</taxon>
        <taxon>Spermatophyta</taxon>
        <taxon>Magnoliopsida</taxon>
        <taxon>eudicotyledons</taxon>
        <taxon>Gunneridae</taxon>
        <taxon>Pentapetalae</taxon>
        <taxon>rosids</taxon>
        <taxon>malvids</taxon>
        <taxon>Brassicales</taxon>
        <taxon>Brassicaceae</taxon>
        <taxon>Camelineae</taxon>
        <taxon>Capsella</taxon>
    </lineage>
</organism>
<dbReference type="InterPro" id="IPR003340">
    <property type="entry name" value="B3_DNA-bd"/>
</dbReference>